<feature type="transmembrane region" description="Helical" evidence="1">
    <location>
        <begin position="102"/>
        <end position="126"/>
    </location>
</feature>
<proteinExistence type="predicted"/>
<comment type="caution">
    <text evidence="2">The sequence shown here is derived from an EMBL/GenBank/DDBJ whole genome shotgun (WGS) entry which is preliminary data.</text>
</comment>
<dbReference type="GeneID" id="68877456"/>
<protein>
    <submittedName>
        <fullName evidence="2">Lantibiotic ABC transporter permease</fullName>
    </submittedName>
</protein>
<keyword evidence="1" id="KW-0472">Membrane</keyword>
<dbReference type="Pfam" id="PF12730">
    <property type="entry name" value="ABC2_membrane_4"/>
    <property type="match status" value="1"/>
</dbReference>
<dbReference type="EMBL" id="UYIN01000022">
    <property type="protein sequence ID" value="VDG74110.1"/>
    <property type="molecule type" value="Genomic_DNA"/>
</dbReference>
<evidence type="ECO:0000313" key="2">
    <source>
        <dbReference type="EMBL" id="VDG74110.1"/>
    </source>
</evidence>
<dbReference type="Proteomes" id="UP000277570">
    <property type="component" value="Unassembled WGS sequence"/>
</dbReference>
<evidence type="ECO:0000256" key="1">
    <source>
        <dbReference type="SAM" id="Phobius"/>
    </source>
</evidence>
<keyword evidence="3" id="KW-1185">Reference proteome</keyword>
<dbReference type="RefSeq" id="WP_125149933.1">
    <property type="nucleotide sequence ID" value="NZ_UYIN01000022.1"/>
</dbReference>
<reference evidence="2 3" key="1">
    <citation type="submission" date="2018-11" db="EMBL/GenBank/DDBJ databases">
        <authorList>
            <consortium name="Pathogen Informatics"/>
        </authorList>
    </citation>
    <scope>NUCLEOTIDE SEQUENCE [LARGE SCALE GENOMIC DNA]</scope>
    <source>
        <strain evidence="2 3">NCTC10913</strain>
    </source>
</reference>
<sequence length="248" mass="28659">MNALYLEFFKLKRKKVFIFMILLISFECIFGVHLAKRNLSYNIQGFEMEYLIMELTDLNAIFFPILIAVIISRLCEIEHKDNFWKNLFCVGISKKCIYLNKFIISSILIFLCISGEFATILIYSLFAKIKFSLLLLMIFSLCTFMVSIPIIALQLLISSFYKNQIYAITLGLAGSFVGFTAGLFPEGIRRIILWSYYWDLSPISLVFKENEISGINYQGISIIPVIIIFLIGILIYILGKKMFCKKEI</sequence>
<keyword evidence="1" id="KW-1133">Transmembrane helix</keyword>
<accession>A0ABY6SZM1</accession>
<feature type="transmembrane region" description="Helical" evidence="1">
    <location>
        <begin position="16"/>
        <end position="35"/>
    </location>
</feature>
<feature type="transmembrane region" description="Helical" evidence="1">
    <location>
        <begin position="215"/>
        <end position="238"/>
    </location>
</feature>
<gene>
    <name evidence="2" type="ORF">NCTC10913_04492</name>
</gene>
<name>A0ABY6SZM1_9CLOT</name>
<feature type="transmembrane region" description="Helical" evidence="1">
    <location>
        <begin position="55"/>
        <end position="75"/>
    </location>
</feature>
<evidence type="ECO:0000313" key="3">
    <source>
        <dbReference type="Proteomes" id="UP000277570"/>
    </source>
</evidence>
<organism evidence="2 3">
    <name type="scientific">Clostridium carnis</name>
    <dbReference type="NCBI Taxonomy" id="1530"/>
    <lineage>
        <taxon>Bacteria</taxon>
        <taxon>Bacillati</taxon>
        <taxon>Bacillota</taxon>
        <taxon>Clostridia</taxon>
        <taxon>Eubacteriales</taxon>
        <taxon>Clostridiaceae</taxon>
        <taxon>Clostridium</taxon>
    </lineage>
</organism>
<keyword evidence="1" id="KW-0812">Transmembrane</keyword>
<dbReference type="CDD" id="cd21809">
    <property type="entry name" value="ABC-2_lan_permease-like"/>
    <property type="match status" value="1"/>
</dbReference>
<feature type="transmembrane region" description="Helical" evidence="1">
    <location>
        <begin position="165"/>
        <end position="184"/>
    </location>
</feature>
<feature type="transmembrane region" description="Helical" evidence="1">
    <location>
        <begin position="132"/>
        <end position="153"/>
    </location>
</feature>